<dbReference type="OrthoDB" id="5245476at2759"/>
<dbReference type="STRING" id="1081102.A0A167Z258"/>
<dbReference type="Proteomes" id="UP000076874">
    <property type="component" value="Unassembled WGS sequence"/>
</dbReference>
<gene>
    <name evidence="3" type="ORF">SPI_01560</name>
</gene>
<evidence type="ECO:0000256" key="1">
    <source>
        <dbReference type="SAM" id="MobiDB-lite"/>
    </source>
</evidence>
<feature type="region of interest" description="Disordered" evidence="1">
    <location>
        <begin position="1"/>
        <end position="92"/>
    </location>
</feature>
<evidence type="ECO:0008006" key="5">
    <source>
        <dbReference type="Google" id="ProtNLM"/>
    </source>
</evidence>
<keyword evidence="2" id="KW-0472">Membrane</keyword>
<organism evidence="3 4">
    <name type="scientific">Niveomyces insectorum RCEF 264</name>
    <dbReference type="NCBI Taxonomy" id="1081102"/>
    <lineage>
        <taxon>Eukaryota</taxon>
        <taxon>Fungi</taxon>
        <taxon>Dikarya</taxon>
        <taxon>Ascomycota</taxon>
        <taxon>Pezizomycotina</taxon>
        <taxon>Sordariomycetes</taxon>
        <taxon>Hypocreomycetidae</taxon>
        <taxon>Hypocreales</taxon>
        <taxon>Cordycipitaceae</taxon>
        <taxon>Niveomyces</taxon>
    </lineage>
</organism>
<evidence type="ECO:0000313" key="3">
    <source>
        <dbReference type="EMBL" id="OAA66984.1"/>
    </source>
</evidence>
<protein>
    <recommendedName>
        <fullName evidence="5">MARVEL domain-containing protein</fullName>
    </recommendedName>
</protein>
<reference evidence="3 4" key="1">
    <citation type="journal article" date="2016" name="Genome Biol. Evol.">
        <title>Divergent and convergent evolution of fungal pathogenicity.</title>
        <authorList>
            <person name="Shang Y."/>
            <person name="Xiao G."/>
            <person name="Zheng P."/>
            <person name="Cen K."/>
            <person name="Zhan S."/>
            <person name="Wang C."/>
        </authorList>
    </citation>
    <scope>NUCLEOTIDE SEQUENCE [LARGE SCALE GENOMIC DNA]</scope>
    <source>
        <strain evidence="3 4">RCEF 264</strain>
    </source>
</reference>
<feature type="compositionally biased region" description="Low complexity" evidence="1">
    <location>
        <begin position="9"/>
        <end position="62"/>
    </location>
</feature>
<keyword evidence="2" id="KW-1133">Transmembrane helix</keyword>
<accession>A0A167Z258</accession>
<sequence>MDAPDRRPSPAVAGPATPPTATVSPVTAGSSSSSRQQQQQPRSQDQQDYVPPTAASAPRSPAYGSDDAGPSVRFAANTPSSPPIQSGAVPRAGFPFPEATAVEPMLGAAAGAGAGAAANAGGRGGGWKAFSERLSASDKGWQWKQGLRIILCITDLIGIGVVAGSMHDPFTYSDTNYADTNSFVLPFCLITFGLSFIWCLTVILVQAFRRPPRPVHPGVAVGLDLVLWLAFIVTLLVAIVAVIDVANFGSDPNNLGNPFYSYSGNDDGSYSLAPNGTWVYQESSPYDDGYYNDYKARMVEASTDPGAISSVAATVTGVAAAAAATAATTAATVATAAGSLTTPTAVAVTITPSPVIPTAKAEFVARSALFESISSQSGGFGGDEGDPFNDGGFDNTPTPVIQTQTTTSTYDGFDPYGPYDPYDPYGTTTTTTRGRTPTATPTRSCSRQFTSCAQQDLVVNEMWHDRNRRYPLDVVAAVMQGIGLVLHFVLFVLACIDTHLYNRRARVQTMTLDVLQDMRQRGYVMVPAAEAGTYVGAAGVAGIPLVPPPRVASPGNLPPQPPAWPAASRAAEKGVAGSSFARYG</sequence>
<evidence type="ECO:0000313" key="4">
    <source>
        <dbReference type="Proteomes" id="UP000076874"/>
    </source>
</evidence>
<keyword evidence="4" id="KW-1185">Reference proteome</keyword>
<keyword evidence="2" id="KW-0812">Transmembrane</keyword>
<comment type="caution">
    <text evidence="3">The sequence shown here is derived from an EMBL/GenBank/DDBJ whole genome shotgun (WGS) entry which is preliminary data.</text>
</comment>
<feature type="transmembrane region" description="Helical" evidence="2">
    <location>
        <begin position="474"/>
        <end position="496"/>
    </location>
</feature>
<proteinExistence type="predicted"/>
<name>A0A167Z258_9HYPO</name>
<evidence type="ECO:0000256" key="2">
    <source>
        <dbReference type="SAM" id="Phobius"/>
    </source>
</evidence>
<dbReference type="AlphaFoldDB" id="A0A167Z258"/>
<feature type="transmembrane region" description="Helical" evidence="2">
    <location>
        <begin position="146"/>
        <end position="163"/>
    </location>
</feature>
<feature type="transmembrane region" description="Helical" evidence="2">
    <location>
        <begin position="220"/>
        <end position="243"/>
    </location>
</feature>
<feature type="transmembrane region" description="Helical" evidence="2">
    <location>
        <begin position="183"/>
        <end position="208"/>
    </location>
</feature>
<dbReference type="EMBL" id="AZHD01000002">
    <property type="protein sequence ID" value="OAA66984.1"/>
    <property type="molecule type" value="Genomic_DNA"/>
</dbReference>